<keyword evidence="3" id="KW-1003">Cell membrane</keyword>
<proteinExistence type="predicted"/>
<evidence type="ECO:0000256" key="5">
    <source>
        <dbReference type="ARBA" id="ARBA00022989"/>
    </source>
</evidence>
<feature type="transmembrane region" description="Helical" evidence="7">
    <location>
        <begin position="66"/>
        <end position="86"/>
    </location>
</feature>
<dbReference type="InterPro" id="IPR002293">
    <property type="entry name" value="AA/rel_permease1"/>
</dbReference>
<feature type="transmembrane region" description="Helical" evidence="7">
    <location>
        <begin position="106"/>
        <end position="124"/>
    </location>
</feature>
<keyword evidence="5 7" id="KW-1133">Transmembrane helix</keyword>
<dbReference type="RefSeq" id="WP_215796480.1">
    <property type="nucleotide sequence ID" value="NZ_BMYX01000022.1"/>
</dbReference>
<evidence type="ECO:0000256" key="1">
    <source>
        <dbReference type="ARBA" id="ARBA00004651"/>
    </source>
</evidence>
<comment type="caution">
    <text evidence="8">The sequence shown here is derived from an EMBL/GenBank/DDBJ whole genome shotgun (WGS) entry which is preliminary data.</text>
</comment>
<keyword evidence="9" id="KW-1185">Reference proteome</keyword>
<dbReference type="InterPro" id="IPR050367">
    <property type="entry name" value="APC_superfamily"/>
</dbReference>
<feature type="transmembrane region" description="Helical" evidence="7">
    <location>
        <begin position="136"/>
        <end position="158"/>
    </location>
</feature>
<gene>
    <name evidence="8" type="ORF">GCM10011289_32310</name>
</gene>
<dbReference type="GO" id="GO:0005886">
    <property type="term" value="C:plasma membrane"/>
    <property type="evidence" value="ECO:0007669"/>
    <property type="project" value="UniProtKB-SubCell"/>
</dbReference>
<dbReference type="PANTHER" id="PTHR42770:SF15">
    <property type="entry name" value="GLUTAMATE_GAMMA-AMINOBUTYRATE ANTIPORTER-RELATED"/>
    <property type="match status" value="1"/>
</dbReference>
<sequence>MNVIAILSLRQIPNVAPYGASAFLLWLLAASCLFLPLAMVCGELSTGWPKDGGIFIWVKEAFGKRVGWIVVVCFLCSCVLFFPLMLQFAFSALGYVLGDGLAGNKAFIGIGSTILFWILTWMNIRGIQWTKAINSVSAWFGVFIPSAILILLAIVWLMTGRPMATDYHAAANWIPDLSRWDSIVFLSSMMFAFAGLEVAPMIAGRTRNPQRDFPRAMLISAIVIVGIYMVGTWALNTLYPAKDVNIVTGIMQAVKAASIELGMPWLLAVMGLCMAIGAIGQVNSWLVGPIYMLQEASREDNLLGERVSSLHPVYQTPAFALIVQAVLVTVFCFSTFVSPSVEAAYWTLTALTTLCYFVPYLVMFLAFFQLRRAQPDVTRSFRIPGRVLPVVLPALGFLSVAFAVVLVLIPPAGMDMGGGGYLAYGGKLVLGILAAIGLAEWIYHRARRRHSEAANGQTSA</sequence>
<dbReference type="GO" id="GO:0022857">
    <property type="term" value="F:transmembrane transporter activity"/>
    <property type="evidence" value="ECO:0007669"/>
    <property type="project" value="InterPro"/>
</dbReference>
<reference evidence="8" key="1">
    <citation type="journal article" date="2014" name="Int. J. Syst. Evol. Microbiol.">
        <title>Complete genome sequence of Corynebacterium casei LMG S-19264T (=DSM 44701T), isolated from a smear-ripened cheese.</title>
        <authorList>
            <consortium name="US DOE Joint Genome Institute (JGI-PGF)"/>
            <person name="Walter F."/>
            <person name="Albersmeier A."/>
            <person name="Kalinowski J."/>
            <person name="Ruckert C."/>
        </authorList>
    </citation>
    <scope>NUCLEOTIDE SEQUENCE</scope>
    <source>
        <strain evidence="8">KCTC 32182</strain>
    </source>
</reference>
<feature type="transmembrane region" description="Helical" evidence="7">
    <location>
        <begin position="183"/>
        <end position="204"/>
    </location>
</feature>
<evidence type="ECO:0000256" key="2">
    <source>
        <dbReference type="ARBA" id="ARBA00022448"/>
    </source>
</evidence>
<organism evidence="8 9">
    <name type="scientific">Paludibacterium paludis</name>
    <dbReference type="NCBI Taxonomy" id="1225769"/>
    <lineage>
        <taxon>Bacteria</taxon>
        <taxon>Pseudomonadati</taxon>
        <taxon>Pseudomonadota</taxon>
        <taxon>Betaproteobacteria</taxon>
        <taxon>Neisseriales</taxon>
        <taxon>Chromobacteriaceae</taxon>
        <taxon>Paludibacterium</taxon>
    </lineage>
</organism>
<evidence type="ECO:0000313" key="9">
    <source>
        <dbReference type="Proteomes" id="UP000645257"/>
    </source>
</evidence>
<keyword evidence="2" id="KW-0813">Transport</keyword>
<accession>A0A918P6L3</accession>
<feature type="transmembrane region" description="Helical" evidence="7">
    <location>
        <begin position="314"/>
        <end position="337"/>
    </location>
</feature>
<dbReference type="PANTHER" id="PTHR42770">
    <property type="entry name" value="AMINO ACID TRANSPORTER-RELATED"/>
    <property type="match status" value="1"/>
</dbReference>
<evidence type="ECO:0000256" key="4">
    <source>
        <dbReference type="ARBA" id="ARBA00022692"/>
    </source>
</evidence>
<dbReference type="EMBL" id="BMYX01000022">
    <property type="protein sequence ID" value="GGY26212.1"/>
    <property type="molecule type" value="Genomic_DNA"/>
</dbReference>
<dbReference type="PIRSF" id="PIRSF006060">
    <property type="entry name" value="AA_transporter"/>
    <property type="match status" value="1"/>
</dbReference>
<feature type="transmembrane region" description="Helical" evidence="7">
    <location>
        <begin position="216"/>
        <end position="235"/>
    </location>
</feature>
<dbReference type="Proteomes" id="UP000645257">
    <property type="component" value="Unassembled WGS sequence"/>
</dbReference>
<comment type="subcellular location">
    <subcellularLocation>
        <location evidence="1">Cell membrane</location>
        <topology evidence="1">Multi-pass membrane protein</topology>
    </subcellularLocation>
</comment>
<feature type="transmembrane region" description="Helical" evidence="7">
    <location>
        <begin position="265"/>
        <end position="293"/>
    </location>
</feature>
<dbReference type="Pfam" id="PF13520">
    <property type="entry name" value="AA_permease_2"/>
    <property type="match status" value="1"/>
</dbReference>
<keyword evidence="4 7" id="KW-0812">Transmembrane</keyword>
<feature type="transmembrane region" description="Helical" evidence="7">
    <location>
        <begin position="421"/>
        <end position="443"/>
    </location>
</feature>
<feature type="transmembrane region" description="Helical" evidence="7">
    <location>
        <begin position="387"/>
        <end position="409"/>
    </location>
</feature>
<reference evidence="8" key="2">
    <citation type="submission" date="2020-09" db="EMBL/GenBank/DDBJ databases">
        <authorList>
            <person name="Sun Q."/>
            <person name="Kim S."/>
        </authorList>
    </citation>
    <scope>NUCLEOTIDE SEQUENCE</scope>
    <source>
        <strain evidence="8">KCTC 32182</strain>
    </source>
</reference>
<name>A0A918P6L3_9NEIS</name>
<keyword evidence="6 7" id="KW-0472">Membrane</keyword>
<feature type="transmembrane region" description="Helical" evidence="7">
    <location>
        <begin position="343"/>
        <end position="367"/>
    </location>
</feature>
<evidence type="ECO:0000313" key="8">
    <source>
        <dbReference type="EMBL" id="GGY26212.1"/>
    </source>
</evidence>
<dbReference type="Gene3D" id="1.20.1740.10">
    <property type="entry name" value="Amino acid/polyamine transporter I"/>
    <property type="match status" value="1"/>
</dbReference>
<evidence type="ECO:0000256" key="7">
    <source>
        <dbReference type="SAM" id="Phobius"/>
    </source>
</evidence>
<evidence type="ECO:0000256" key="3">
    <source>
        <dbReference type="ARBA" id="ARBA00022475"/>
    </source>
</evidence>
<protein>
    <submittedName>
        <fullName evidence="8">Amino acid transporter</fullName>
    </submittedName>
</protein>
<feature type="transmembrane region" description="Helical" evidence="7">
    <location>
        <begin position="23"/>
        <end position="45"/>
    </location>
</feature>
<evidence type="ECO:0000256" key="6">
    <source>
        <dbReference type="ARBA" id="ARBA00023136"/>
    </source>
</evidence>
<dbReference type="AlphaFoldDB" id="A0A918P6L3"/>